<dbReference type="GeneID" id="40323522"/>
<evidence type="ECO:0000313" key="4">
    <source>
        <dbReference type="Proteomes" id="UP000284403"/>
    </source>
</evidence>
<name>A0A3R7KJN2_9TRYP</name>
<keyword evidence="2" id="KW-0472">Membrane</keyword>
<protein>
    <submittedName>
        <fullName evidence="3">Uncharacterized protein</fullName>
    </submittedName>
</protein>
<proteinExistence type="predicted"/>
<evidence type="ECO:0000256" key="2">
    <source>
        <dbReference type="SAM" id="Phobius"/>
    </source>
</evidence>
<dbReference type="Proteomes" id="UP000284403">
    <property type="component" value="Unassembled WGS sequence"/>
</dbReference>
<accession>A0A3R7KJN2</accession>
<keyword evidence="2" id="KW-1133">Transmembrane helix</keyword>
<dbReference type="AlphaFoldDB" id="A0A3R7KJN2"/>
<comment type="caution">
    <text evidence="3">The sequence shown here is derived from an EMBL/GenBank/DDBJ whole genome shotgun (WGS) entry which is preliminary data.</text>
</comment>
<reference evidence="3 4" key="1">
    <citation type="journal article" date="2018" name="BMC Genomics">
        <title>Genomic comparison of Trypanosoma conorhini and Trypanosoma rangeli to Trypanosoma cruzi strains of high and low virulence.</title>
        <authorList>
            <person name="Bradwell K.R."/>
            <person name="Koparde V.N."/>
            <person name="Matveyev A.V."/>
            <person name="Serrano M.G."/>
            <person name="Alves J.M."/>
            <person name="Parikh H."/>
            <person name="Huang B."/>
            <person name="Lee V."/>
            <person name="Espinosa-Alvarez O."/>
            <person name="Ortiz P.A."/>
            <person name="Costa-Martins A.G."/>
            <person name="Teixeira M.M."/>
            <person name="Buck G.A."/>
        </authorList>
    </citation>
    <scope>NUCLEOTIDE SEQUENCE [LARGE SCALE GENOMIC DNA]</scope>
    <source>
        <strain evidence="3 4">025E</strain>
    </source>
</reference>
<sequence>MAGRHFNSPACRDPAVGGAEGIPPLYAGRAQTTTGETRRPGAAMMQRTRTAELGPQKEAGQTSRENSLPKIENKNMCSPLPSAERVGGTRLREEAGCQPPYPRRTKRVGCTCSLVRLCGSPGRSRCEPWGRVAGMLHGNSSAVRVEAKEVLPPRSPYRVREGDSPKVLPYAARRGFRQRGDPEVSYFYSVDSCLVVSYFMIFFFVCMLLLYLPLLDCIGRAWCAIAGRRSAQSRPLFAPSVHRIEFSCRGRDSLVHPLLAEGRRILRC</sequence>
<feature type="region of interest" description="Disordered" evidence="1">
    <location>
        <begin position="1"/>
        <end position="87"/>
    </location>
</feature>
<keyword evidence="4" id="KW-1185">Reference proteome</keyword>
<organism evidence="3 4">
    <name type="scientific">Trypanosoma conorhini</name>
    <dbReference type="NCBI Taxonomy" id="83891"/>
    <lineage>
        <taxon>Eukaryota</taxon>
        <taxon>Discoba</taxon>
        <taxon>Euglenozoa</taxon>
        <taxon>Kinetoplastea</taxon>
        <taxon>Metakinetoplastina</taxon>
        <taxon>Trypanosomatida</taxon>
        <taxon>Trypanosomatidae</taxon>
        <taxon>Trypanosoma</taxon>
    </lineage>
</organism>
<evidence type="ECO:0000256" key="1">
    <source>
        <dbReference type="SAM" id="MobiDB-lite"/>
    </source>
</evidence>
<keyword evidence="2" id="KW-0812">Transmembrane</keyword>
<gene>
    <name evidence="3" type="ORF">Tco025E_09911</name>
</gene>
<dbReference type="RefSeq" id="XP_029223159.1">
    <property type="nucleotide sequence ID" value="XM_029376714.1"/>
</dbReference>
<dbReference type="EMBL" id="MKKU01001368">
    <property type="protein sequence ID" value="RNE95802.1"/>
    <property type="molecule type" value="Genomic_DNA"/>
</dbReference>
<feature type="transmembrane region" description="Helical" evidence="2">
    <location>
        <begin position="186"/>
        <end position="212"/>
    </location>
</feature>
<evidence type="ECO:0000313" key="3">
    <source>
        <dbReference type="EMBL" id="RNE95802.1"/>
    </source>
</evidence>